<reference evidence="4 5" key="1">
    <citation type="submission" date="2019-12" db="EMBL/GenBank/DDBJ databases">
        <title>Roseobacter cerasinus sp. nov., isolated from seawater around aquaculture.</title>
        <authorList>
            <person name="Muramatsu S."/>
            <person name="Takabe Y."/>
            <person name="Mori K."/>
            <person name="Takaichi S."/>
            <person name="Hanada S."/>
        </authorList>
    </citation>
    <scope>NUCLEOTIDE SEQUENCE [LARGE SCALE GENOMIC DNA]</scope>
    <source>
        <strain evidence="4 5">AI77</strain>
    </source>
</reference>
<evidence type="ECO:0000256" key="2">
    <source>
        <dbReference type="ARBA" id="ARBA00023315"/>
    </source>
</evidence>
<keyword evidence="1 4" id="KW-0808">Transferase</keyword>
<dbReference type="CDD" id="cd04301">
    <property type="entry name" value="NAT_SF"/>
    <property type="match status" value="1"/>
</dbReference>
<dbReference type="InterPro" id="IPR000182">
    <property type="entry name" value="GNAT_dom"/>
</dbReference>
<dbReference type="Pfam" id="PF00583">
    <property type="entry name" value="Acetyltransf_1"/>
    <property type="match status" value="1"/>
</dbReference>
<dbReference type="InterPro" id="IPR016181">
    <property type="entry name" value="Acyl_CoA_acyltransferase"/>
</dbReference>
<dbReference type="OrthoDB" id="5459937at2"/>
<dbReference type="PROSITE" id="PS51186">
    <property type="entry name" value="GNAT"/>
    <property type="match status" value="1"/>
</dbReference>
<organism evidence="4 5">
    <name type="scientific">Roseobacter cerasinus</name>
    <dbReference type="NCBI Taxonomy" id="2602289"/>
    <lineage>
        <taxon>Bacteria</taxon>
        <taxon>Pseudomonadati</taxon>
        <taxon>Pseudomonadota</taxon>
        <taxon>Alphaproteobacteria</taxon>
        <taxon>Rhodobacterales</taxon>
        <taxon>Roseobacteraceae</taxon>
        <taxon>Roseobacter</taxon>
    </lineage>
</organism>
<dbReference type="GO" id="GO:0016747">
    <property type="term" value="F:acyltransferase activity, transferring groups other than amino-acyl groups"/>
    <property type="evidence" value="ECO:0007669"/>
    <property type="project" value="InterPro"/>
</dbReference>
<dbReference type="SUPFAM" id="SSF55729">
    <property type="entry name" value="Acyl-CoA N-acyltransferases (Nat)"/>
    <property type="match status" value="1"/>
</dbReference>
<protein>
    <submittedName>
        <fullName evidence="4">N-acetyltransferase</fullName>
    </submittedName>
</protein>
<evidence type="ECO:0000256" key="1">
    <source>
        <dbReference type="ARBA" id="ARBA00022679"/>
    </source>
</evidence>
<keyword evidence="5" id="KW-1185">Reference proteome</keyword>
<dbReference type="Gene3D" id="3.40.630.30">
    <property type="match status" value="1"/>
</dbReference>
<feature type="domain" description="N-acetyltransferase" evidence="3">
    <location>
        <begin position="1"/>
        <end position="158"/>
    </location>
</feature>
<accession>A0A640VL70</accession>
<dbReference type="PANTHER" id="PTHR43072">
    <property type="entry name" value="N-ACETYLTRANSFERASE"/>
    <property type="match status" value="1"/>
</dbReference>
<dbReference type="Proteomes" id="UP000436522">
    <property type="component" value="Unassembled WGS sequence"/>
</dbReference>
<dbReference type="AlphaFoldDB" id="A0A640VL70"/>
<sequence length="158" mass="16674">MIRAATLGDAPAIAGLWNAMIRETLSTFTTIEKSTAELEVLIAERSGSVFVATEGSGVVGFVTFGPFRGGPGYTATVEHTVIVAADAQASGMGRALMHAAEDAARQQGKHVMVAAISETNTAAQAFHARLGYTEVARMPEVGRKAGRWLDLVLMQKIL</sequence>
<keyword evidence="2" id="KW-0012">Acyltransferase</keyword>
<comment type="caution">
    <text evidence="4">The sequence shown here is derived from an EMBL/GenBank/DDBJ whole genome shotgun (WGS) entry which is preliminary data.</text>
</comment>
<evidence type="ECO:0000313" key="4">
    <source>
        <dbReference type="EMBL" id="GFE48452.1"/>
    </source>
</evidence>
<name>A0A640VL70_9RHOB</name>
<dbReference type="PANTHER" id="PTHR43072:SF23">
    <property type="entry name" value="UPF0039 PROTEIN C11D3.02C"/>
    <property type="match status" value="1"/>
</dbReference>
<dbReference type="RefSeq" id="WP_159974359.1">
    <property type="nucleotide sequence ID" value="NZ_BLIV01000001.1"/>
</dbReference>
<dbReference type="EMBL" id="BLIV01000001">
    <property type="protein sequence ID" value="GFE48452.1"/>
    <property type="molecule type" value="Genomic_DNA"/>
</dbReference>
<evidence type="ECO:0000313" key="5">
    <source>
        <dbReference type="Proteomes" id="UP000436522"/>
    </source>
</evidence>
<evidence type="ECO:0000259" key="3">
    <source>
        <dbReference type="PROSITE" id="PS51186"/>
    </source>
</evidence>
<gene>
    <name evidence="4" type="ORF">So717_02050</name>
</gene>
<proteinExistence type="predicted"/>